<dbReference type="Proteomes" id="UP001154282">
    <property type="component" value="Unassembled WGS sequence"/>
</dbReference>
<comment type="caution">
    <text evidence="1">The sequence shown here is derived from an EMBL/GenBank/DDBJ whole genome shotgun (WGS) entry which is preliminary data.</text>
</comment>
<reference evidence="1" key="1">
    <citation type="submission" date="2022-08" db="EMBL/GenBank/DDBJ databases">
        <authorList>
            <person name="Gutierrez-Valencia J."/>
        </authorList>
    </citation>
    <scope>NUCLEOTIDE SEQUENCE</scope>
</reference>
<proteinExistence type="predicted"/>
<dbReference type="AlphaFoldDB" id="A0AAV0KTJ3"/>
<evidence type="ECO:0000313" key="2">
    <source>
        <dbReference type="Proteomes" id="UP001154282"/>
    </source>
</evidence>
<gene>
    <name evidence="1" type="ORF">LITE_LOCUS20079</name>
</gene>
<accession>A0AAV0KTJ3</accession>
<feature type="non-terminal residue" evidence="1">
    <location>
        <position position="1"/>
    </location>
</feature>
<dbReference type="EMBL" id="CAMGYJ010000005">
    <property type="protein sequence ID" value="CAI0424819.1"/>
    <property type="molecule type" value="Genomic_DNA"/>
</dbReference>
<keyword evidence="2" id="KW-1185">Reference proteome</keyword>
<sequence length="237" mass="27176">TPHPFPAITSSPLEYSIIFPRRQVVIVVTRCRRRGAGQFVLSAARLAVELLIQREESLAGSVVKHLGPQKHQIRRAGTAPSILECQIGDYNLVIELMVPNFPPSPVFFIVPWFLQNWSLVFSPAAFTPRLPKTPTDAESRRRPSPALLSLYEKPQFVLRPELQGLPLDVQFSLRVCGTDVPKLRSAFLSDRRSPAVVRGRGGRRHRKRRAVKAKRWEIFFMLHMSWWCYCQFNFFPS</sequence>
<name>A0AAV0KTJ3_9ROSI</name>
<organism evidence="1 2">
    <name type="scientific">Linum tenue</name>
    <dbReference type="NCBI Taxonomy" id="586396"/>
    <lineage>
        <taxon>Eukaryota</taxon>
        <taxon>Viridiplantae</taxon>
        <taxon>Streptophyta</taxon>
        <taxon>Embryophyta</taxon>
        <taxon>Tracheophyta</taxon>
        <taxon>Spermatophyta</taxon>
        <taxon>Magnoliopsida</taxon>
        <taxon>eudicotyledons</taxon>
        <taxon>Gunneridae</taxon>
        <taxon>Pentapetalae</taxon>
        <taxon>rosids</taxon>
        <taxon>fabids</taxon>
        <taxon>Malpighiales</taxon>
        <taxon>Linaceae</taxon>
        <taxon>Linum</taxon>
    </lineage>
</organism>
<protein>
    <submittedName>
        <fullName evidence="1">Uncharacterized protein</fullName>
    </submittedName>
</protein>
<feature type="non-terminal residue" evidence="1">
    <location>
        <position position="237"/>
    </location>
</feature>
<evidence type="ECO:0000313" key="1">
    <source>
        <dbReference type="EMBL" id="CAI0424819.1"/>
    </source>
</evidence>